<evidence type="ECO:0000313" key="3">
    <source>
        <dbReference type="EMBL" id="MFC3680548.1"/>
    </source>
</evidence>
<evidence type="ECO:0000313" key="4">
    <source>
        <dbReference type="Proteomes" id="UP001595722"/>
    </source>
</evidence>
<sequence>MYRAIDTAYYLLKVAGDKQLEITNLKLQKLIYIANGYMLAIHDAPLINEAPQAWKYGPVIHSICRRHFVFFMVLVCGAVCCGCWLFCPSGGAWSGRSQRSNYQYLYLHFGGGRTGGLYPERPVWQSITRSG</sequence>
<keyword evidence="1" id="KW-0472">Membrane</keyword>
<dbReference type="Proteomes" id="UP001595722">
    <property type="component" value="Unassembled WGS sequence"/>
</dbReference>
<keyword evidence="4" id="KW-1185">Reference proteome</keyword>
<protein>
    <submittedName>
        <fullName evidence="3">Panacea domain-containing protein</fullName>
    </submittedName>
</protein>
<feature type="domain" description="Antitoxin SocA-like Panacea" evidence="2">
    <location>
        <begin position="27"/>
        <end position="63"/>
    </location>
</feature>
<proteinExistence type="predicted"/>
<name>A0ABV7VWX0_9GAMM</name>
<feature type="transmembrane region" description="Helical" evidence="1">
    <location>
        <begin position="68"/>
        <end position="87"/>
    </location>
</feature>
<accession>A0ABV7VWX0</accession>
<gene>
    <name evidence="3" type="ORF">ACFOMG_10625</name>
</gene>
<dbReference type="Pfam" id="PF13274">
    <property type="entry name" value="SocA_Panacea"/>
    <property type="match status" value="1"/>
</dbReference>
<evidence type="ECO:0000256" key="1">
    <source>
        <dbReference type="SAM" id="Phobius"/>
    </source>
</evidence>
<comment type="caution">
    <text evidence="3">The sequence shown here is derived from an EMBL/GenBank/DDBJ whole genome shotgun (WGS) entry which is preliminary data.</text>
</comment>
<organism evidence="3 4">
    <name type="scientific">Bacterioplanoides pacificum</name>
    <dbReference type="NCBI Taxonomy" id="1171596"/>
    <lineage>
        <taxon>Bacteria</taxon>
        <taxon>Pseudomonadati</taxon>
        <taxon>Pseudomonadota</taxon>
        <taxon>Gammaproteobacteria</taxon>
        <taxon>Oceanospirillales</taxon>
        <taxon>Oceanospirillaceae</taxon>
        <taxon>Bacterioplanoides</taxon>
    </lineage>
</organism>
<reference evidence="4" key="1">
    <citation type="journal article" date="2019" name="Int. J. Syst. Evol. Microbiol.">
        <title>The Global Catalogue of Microorganisms (GCM) 10K type strain sequencing project: providing services to taxonomists for standard genome sequencing and annotation.</title>
        <authorList>
            <consortium name="The Broad Institute Genomics Platform"/>
            <consortium name="The Broad Institute Genome Sequencing Center for Infectious Disease"/>
            <person name="Wu L."/>
            <person name="Ma J."/>
        </authorList>
    </citation>
    <scope>NUCLEOTIDE SEQUENCE [LARGE SCALE GENOMIC DNA]</scope>
    <source>
        <strain evidence="4">KCTC 42424</strain>
    </source>
</reference>
<dbReference type="EMBL" id="JBHRYB010000009">
    <property type="protein sequence ID" value="MFC3680548.1"/>
    <property type="molecule type" value="Genomic_DNA"/>
</dbReference>
<evidence type="ECO:0000259" key="2">
    <source>
        <dbReference type="Pfam" id="PF13274"/>
    </source>
</evidence>
<dbReference type="RefSeq" id="WP_376866547.1">
    <property type="nucleotide sequence ID" value="NZ_JBHRYB010000009.1"/>
</dbReference>
<dbReference type="InterPro" id="IPR025272">
    <property type="entry name" value="SocA_Panacea"/>
</dbReference>
<keyword evidence="1" id="KW-0812">Transmembrane</keyword>
<keyword evidence="1" id="KW-1133">Transmembrane helix</keyword>